<dbReference type="Proteomes" id="UP000707451">
    <property type="component" value="Unassembled WGS sequence"/>
</dbReference>
<protein>
    <submittedName>
        <fullName evidence="1">Uncharacterized protein</fullName>
    </submittedName>
</protein>
<proteinExistence type="predicted"/>
<dbReference type="AlphaFoldDB" id="A0A9P7Y002"/>
<dbReference type="InterPro" id="IPR032675">
    <property type="entry name" value="LRR_dom_sf"/>
</dbReference>
<dbReference type="OrthoDB" id="2446057at2759"/>
<sequence>MLITPKLNPAEVALSLPEVLDVLASSCYPREDGTVVEKDEKWLRAILAKNGRYIRHLNMTWIALLLNAGAAGSTITRLRSLSAYHFSMGLLFEEEAPLYDLPVLAGQQAVISSYILSPAFEDALEPTPNIRFNRLNGMAFKIEAMINTMQSLSKLTRLKNVIMHRPLQKILGKLPGLQHYTYCSPISSGRYFFPNDLELDQAIPRLLSLEILSHRPLRLASLLNLLEFLPSLEQLTISAFLPASRYFSGLQMEESIASMQESLSNKSHSRLHIVKEDHEITAALDETIAGIVLPVIPFLAEITLRVLLPATVVALVEHCLHLETVKAVDDVCSNKVKVTLPENVPLVPLHGYPTLKHLDAACHSVDSRLLLEKPIVCRELETFLLSKDEKRRVIVKHKASQDLHHQIYATFSGLTNLHRLDFGHDLHVSGRHRDHWLPMDQVFVPETILVAGRVYHTMYPPNRTTLKLSLDAGLDPLRTLSRLKVFGFRGVDHRVGKEELDWMATAWPRLERVLGVGDDFCI</sequence>
<name>A0A9P7Y002_9FUNG</name>
<dbReference type="Gene3D" id="3.80.10.10">
    <property type="entry name" value="Ribonuclease Inhibitor"/>
    <property type="match status" value="1"/>
</dbReference>
<dbReference type="EMBL" id="JAHRHY010000003">
    <property type="protein sequence ID" value="KAG9070470.1"/>
    <property type="molecule type" value="Genomic_DNA"/>
</dbReference>
<gene>
    <name evidence="1" type="ORF">KI688_008006</name>
</gene>
<reference evidence="1" key="1">
    <citation type="submission" date="2021-06" db="EMBL/GenBank/DDBJ databases">
        <title>Genome Sequence of Mortierella hyaline Strain SCG-10, a Cold-Adapted, Nitrate-Reducing Fungus Isolated from Soil in Minnesota, USA.</title>
        <authorList>
            <person name="Aldossari N."/>
        </authorList>
    </citation>
    <scope>NUCLEOTIDE SEQUENCE</scope>
    <source>
        <strain evidence="1">SCG-10</strain>
    </source>
</reference>
<evidence type="ECO:0000313" key="2">
    <source>
        <dbReference type="Proteomes" id="UP000707451"/>
    </source>
</evidence>
<accession>A0A9P7Y002</accession>
<comment type="caution">
    <text evidence="1">The sequence shown here is derived from an EMBL/GenBank/DDBJ whole genome shotgun (WGS) entry which is preliminary data.</text>
</comment>
<organism evidence="1 2">
    <name type="scientific">Linnemannia hyalina</name>
    <dbReference type="NCBI Taxonomy" id="64524"/>
    <lineage>
        <taxon>Eukaryota</taxon>
        <taxon>Fungi</taxon>
        <taxon>Fungi incertae sedis</taxon>
        <taxon>Mucoromycota</taxon>
        <taxon>Mortierellomycotina</taxon>
        <taxon>Mortierellomycetes</taxon>
        <taxon>Mortierellales</taxon>
        <taxon>Mortierellaceae</taxon>
        <taxon>Linnemannia</taxon>
    </lineage>
</organism>
<evidence type="ECO:0000313" key="1">
    <source>
        <dbReference type="EMBL" id="KAG9070470.1"/>
    </source>
</evidence>
<keyword evidence="2" id="KW-1185">Reference proteome</keyword>